<comment type="subcellular location">
    <subcellularLocation>
        <location evidence="1">Membrane</location>
        <topology evidence="1">Multi-pass membrane protein</topology>
    </subcellularLocation>
</comment>
<sequence>MACATSVLRCLAFSLNFITCMFGILVAGSCIYSLIVSNGSDIITVPSVSGLTLSIILAFSAGLGCFIVSQNTTRLMWTYLTLMILLMVAQIVAIFFASIDFRTLAYKVVSNAWDAQIVDPSAMASYEIQFECCGKFGPTDYRNFGQDMPISCYTNGNSTDANDYFTTGCLEKITSLFAIGEDLEKISNWLLIGLEGASSLVFGIYAVSQTNLERRKNYY</sequence>
<organism evidence="6 7">
    <name type="scientific">Glossina fuscipes</name>
    <dbReference type="NCBI Taxonomy" id="7396"/>
    <lineage>
        <taxon>Eukaryota</taxon>
        <taxon>Metazoa</taxon>
        <taxon>Ecdysozoa</taxon>
        <taxon>Arthropoda</taxon>
        <taxon>Hexapoda</taxon>
        <taxon>Insecta</taxon>
        <taxon>Pterygota</taxon>
        <taxon>Neoptera</taxon>
        <taxon>Endopterygota</taxon>
        <taxon>Diptera</taxon>
        <taxon>Brachycera</taxon>
        <taxon>Muscomorpha</taxon>
        <taxon>Hippoboscoidea</taxon>
        <taxon>Glossinidae</taxon>
        <taxon>Glossina</taxon>
    </lineage>
</organism>
<name>A0A9C5YWI2_9MUSC</name>
<dbReference type="GO" id="GO:0016020">
    <property type="term" value="C:membrane"/>
    <property type="evidence" value="ECO:0007669"/>
    <property type="project" value="UniProtKB-SubCell"/>
</dbReference>
<reference evidence="7" key="1">
    <citation type="submission" date="2025-08" db="UniProtKB">
        <authorList>
            <consortium name="RefSeq"/>
        </authorList>
    </citation>
    <scope>IDENTIFICATION</scope>
    <source>
        <tissue evidence="7">Whole body pupa</tissue>
    </source>
</reference>
<evidence type="ECO:0000313" key="7">
    <source>
        <dbReference type="RefSeq" id="XP_037886856.1"/>
    </source>
</evidence>
<dbReference type="InterPro" id="IPR008952">
    <property type="entry name" value="Tetraspanin_EC2_sf"/>
</dbReference>
<evidence type="ECO:0000256" key="2">
    <source>
        <dbReference type="ARBA" id="ARBA00022692"/>
    </source>
</evidence>
<evidence type="ECO:0000256" key="4">
    <source>
        <dbReference type="ARBA" id="ARBA00023136"/>
    </source>
</evidence>
<feature type="transmembrane region" description="Helical" evidence="5">
    <location>
        <begin position="12"/>
        <end position="35"/>
    </location>
</feature>
<keyword evidence="2 5" id="KW-0812">Transmembrane</keyword>
<dbReference type="Gene3D" id="1.10.1450.10">
    <property type="entry name" value="Tetraspanin"/>
    <property type="match status" value="1"/>
</dbReference>
<feature type="transmembrane region" description="Helical" evidence="5">
    <location>
        <begin position="47"/>
        <end position="68"/>
    </location>
</feature>
<proteinExistence type="predicted"/>
<evidence type="ECO:0000256" key="1">
    <source>
        <dbReference type="ARBA" id="ARBA00004141"/>
    </source>
</evidence>
<protein>
    <submittedName>
        <fullName evidence="7">Protein late bloomer</fullName>
    </submittedName>
</protein>
<keyword evidence="4 5" id="KW-0472">Membrane</keyword>
<dbReference type="InterPro" id="IPR018499">
    <property type="entry name" value="Tetraspanin/Peripherin"/>
</dbReference>
<dbReference type="GeneID" id="119635899"/>
<accession>A0A9C5YWI2</accession>
<gene>
    <name evidence="7" type="primary">LOC119635899</name>
</gene>
<keyword evidence="3 5" id="KW-1133">Transmembrane helix</keyword>
<evidence type="ECO:0000256" key="5">
    <source>
        <dbReference type="SAM" id="Phobius"/>
    </source>
</evidence>
<dbReference type="AlphaFoldDB" id="A0A9C5YWI2"/>
<dbReference type="KEGG" id="gfs:119635899"/>
<feature type="transmembrane region" description="Helical" evidence="5">
    <location>
        <begin position="186"/>
        <end position="207"/>
    </location>
</feature>
<dbReference type="SUPFAM" id="SSF48652">
    <property type="entry name" value="Tetraspanin"/>
    <property type="match status" value="1"/>
</dbReference>
<feature type="transmembrane region" description="Helical" evidence="5">
    <location>
        <begin position="80"/>
        <end position="99"/>
    </location>
</feature>
<keyword evidence="6" id="KW-1185">Reference proteome</keyword>
<dbReference type="RefSeq" id="XP_037886856.1">
    <property type="nucleotide sequence ID" value="XM_038030928.1"/>
</dbReference>
<evidence type="ECO:0000256" key="3">
    <source>
        <dbReference type="ARBA" id="ARBA00022989"/>
    </source>
</evidence>
<dbReference type="Pfam" id="PF00335">
    <property type="entry name" value="Tetraspanin"/>
    <property type="match status" value="1"/>
</dbReference>
<dbReference type="CDD" id="cd03127">
    <property type="entry name" value="tetraspanin_LEL"/>
    <property type="match status" value="1"/>
</dbReference>
<dbReference type="Proteomes" id="UP000092443">
    <property type="component" value="Unplaced"/>
</dbReference>
<evidence type="ECO:0000313" key="6">
    <source>
        <dbReference type="Proteomes" id="UP000092443"/>
    </source>
</evidence>